<name>A0A7X5LKU4_9ALTE</name>
<dbReference type="EMBL" id="JAAAWN010000005">
    <property type="protein sequence ID" value="NDV90565.1"/>
    <property type="molecule type" value="Genomic_DNA"/>
</dbReference>
<evidence type="ECO:0000313" key="1">
    <source>
        <dbReference type="EMBL" id="NDV90565.1"/>
    </source>
</evidence>
<accession>A0A7X5LKU4</accession>
<dbReference type="Proteomes" id="UP000470213">
    <property type="component" value="Unassembled WGS sequence"/>
</dbReference>
<organism evidence="1 2">
    <name type="scientific">Alteromonas profundi</name>
    <dbReference type="NCBI Taxonomy" id="2696062"/>
    <lineage>
        <taxon>Bacteria</taxon>
        <taxon>Pseudomonadati</taxon>
        <taxon>Pseudomonadota</taxon>
        <taxon>Gammaproteobacteria</taxon>
        <taxon>Alteromonadales</taxon>
        <taxon>Alteromonadaceae</taxon>
        <taxon>Alteromonas/Salinimonas group</taxon>
        <taxon>Alteromonas</taxon>
    </lineage>
</organism>
<sequence>MRKVVLFSKTKKWWHESPDLDLLNAQITEMENDGWAIVFISANTNFLGFISSYTILVESSG</sequence>
<dbReference type="RefSeq" id="WP_163084159.1">
    <property type="nucleotide sequence ID" value="NZ_JAAAWN010000005.1"/>
</dbReference>
<evidence type="ECO:0008006" key="3">
    <source>
        <dbReference type="Google" id="ProtNLM"/>
    </source>
</evidence>
<proteinExistence type="predicted"/>
<evidence type="ECO:0000313" key="2">
    <source>
        <dbReference type="Proteomes" id="UP000470213"/>
    </source>
</evidence>
<reference evidence="1 2" key="1">
    <citation type="submission" date="2020-01" db="EMBL/GenBank/DDBJ databases">
        <authorList>
            <person name="Chen J."/>
            <person name="Zhu S."/>
            <person name="Yang J."/>
        </authorList>
    </citation>
    <scope>NUCLEOTIDE SEQUENCE [LARGE SCALE GENOMIC DNA]</scope>
    <source>
        <strain evidence="1 2">345S023</strain>
    </source>
</reference>
<protein>
    <recommendedName>
        <fullName evidence="3">DUF4177 domain-containing protein</fullName>
    </recommendedName>
</protein>
<keyword evidence="2" id="KW-1185">Reference proteome</keyword>
<gene>
    <name evidence="1" type="ORF">GTH32_05060</name>
</gene>
<dbReference type="AlphaFoldDB" id="A0A7X5LKU4"/>
<comment type="caution">
    <text evidence="1">The sequence shown here is derived from an EMBL/GenBank/DDBJ whole genome shotgun (WGS) entry which is preliminary data.</text>
</comment>